<dbReference type="AlphaFoldDB" id="A0A172XXZ9"/>
<dbReference type="InterPro" id="IPR010982">
    <property type="entry name" value="Lambda_DNA-bd_dom_sf"/>
</dbReference>
<sequence>MENNIELEKIILYIENVRKSKKISFYKIAKETGLNRSTVQRILEFTTKPELGNFLLIAKAVGVEISYSEIK</sequence>
<name>A0A172XXZ9_9FLAO</name>
<dbReference type="SMART" id="SM00530">
    <property type="entry name" value="HTH_XRE"/>
    <property type="match status" value="1"/>
</dbReference>
<dbReference type="KEGG" id="chh:A0O34_15150"/>
<dbReference type="Proteomes" id="UP000077824">
    <property type="component" value="Chromosome"/>
</dbReference>
<dbReference type="Gene3D" id="1.10.260.40">
    <property type="entry name" value="lambda repressor-like DNA-binding domains"/>
    <property type="match status" value="1"/>
</dbReference>
<dbReference type="OrthoDB" id="9812605at2"/>
<accession>A0A172XXZ9</accession>
<protein>
    <recommendedName>
        <fullName evidence="1">HTH cro/C1-type domain-containing protein</fullName>
    </recommendedName>
</protein>
<dbReference type="CDD" id="cd00093">
    <property type="entry name" value="HTH_XRE"/>
    <property type="match status" value="1"/>
</dbReference>
<keyword evidence="3" id="KW-1185">Reference proteome</keyword>
<dbReference type="GO" id="GO:0003677">
    <property type="term" value="F:DNA binding"/>
    <property type="evidence" value="ECO:0007669"/>
    <property type="project" value="InterPro"/>
</dbReference>
<evidence type="ECO:0000259" key="1">
    <source>
        <dbReference type="PROSITE" id="PS50943"/>
    </source>
</evidence>
<dbReference type="Pfam" id="PF21716">
    <property type="entry name" value="dnstrm_HI1420"/>
    <property type="match status" value="1"/>
</dbReference>
<proteinExistence type="predicted"/>
<dbReference type="EMBL" id="CP015199">
    <property type="protein sequence ID" value="ANF51760.1"/>
    <property type="molecule type" value="Genomic_DNA"/>
</dbReference>
<dbReference type="InterPro" id="IPR014057">
    <property type="entry name" value="HI1420"/>
</dbReference>
<reference evidence="2 3" key="1">
    <citation type="submission" date="2016-04" db="EMBL/GenBank/DDBJ databases">
        <title>Complete Genome Sequence of Chryseobacterium sp. IHBB 10212.</title>
        <authorList>
            <person name="Pal M."/>
            <person name="Swarnkar M.K."/>
            <person name="Kaushal K."/>
            <person name="Chhibber S."/>
            <person name="Singh A.K."/>
            <person name="Gulati A."/>
        </authorList>
    </citation>
    <scope>NUCLEOTIDE SEQUENCE [LARGE SCALE GENOMIC DNA]</scope>
    <source>
        <strain evidence="2 3">IHBB 10212</strain>
    </source>
</reference>
<feature type="domain" description="HTH cro/C1-type" evidence="1">
    <location>
        <begin position="14"/>
        <end position="68"/>
    </location>
</feature>
<organism evidence="2 3">
    <name type="scientific">Chryseobacterium glaciei</name>
    <dbReference type="NCBI Taxonomy" id="1685010"/>
    <lineage>
        <taxon>Bacteria</taxon>
        <taxon>Pseudomonadati</taxon>
        <taxon>Bacteroidota</taxon>
        <taxon>Flavobacteriia</taxon>
        <taxon>Flavobacteriales</taxon>
        <taxon>Weeksellaceae</taxon>
        <taxon>Chryseobacterium group</taxon>
        <taxon>Chryseobacterium</taxon>
    </lineage>
</organism>
<evidence type="ECO:0000313" key="2">
    <source>
        <dbReference type="EMBL" id="ANF51760.1"/>
    </source>
</evidence>
<dbReference type="PROSITE" id="PS50943">
    <property type="entry name" value="HTH_CROC1"/>
    <property type="match status" value="1"/>
</dbReference>
<dbReference type="SUPFAM" id="SSF47413">
    <property type="entry name" value="lambda repressor-like DNA-binding domains"/>
    <property type="match status" value="1"/>
</dbReference>
<dbReference type="InterPro" id="IPR001387">
    <property type="entry name" value="Cro/C1-type_HTH"/>
</dbReference>
<gene>
    <name evidence="2" type="ORF">A0O34_15150</name>
</gene>
<dbReference type="RefSeq" id="WP_066756220.1">
    <property type="nucleotide sequence ID" value="NZ_CP015199.1"/>
</dbReference>
<evidence type="ECO:0000313" key="3">
    <source>
        <dbReference type="Proteomes" id="UP000077824"/>
    </source>
</evidence>